<dbReference type="PROSITE" id="PS50994">
    <property type="entry name" value="INTEGRASE"/>
    <property type="match status" value="1"/>
</dbReference>
<protein>
    <recommendedName>
        <fullName evidence="1">Integrase catalytic domain-containing protein</fullName>
    </recommendedName>
</protein>
<gene>
    <name evidence="2" type="ORF">AK812_SmicGene36916</name>
</gene>
<feature type="domain" description="Integrase catalytic" evidence="1">
    <location>
        <begin position="247"/>
        <end position="416"/>
    </location>
</feature>
<comment type="caution">
    <text evidence="2">The sequence shown here is derived from an EMBL/GenBank/DDBJ whole genome shotgun (WGS) entry which is preliminary data.</text>
</comment>
<accession>A0A1Q9CHT8</accession>
<evidence type="ECO:0000259" key="1">
    <source>
        <dbReference type="PROSITE" id="PS50994"/>
    </source>
</evidence>
<dbReference type="Proteomes" id="UP000186817">
    <property type="component" value="Unassembled WGS sequence"/>
</dbReference>
<dbReference type="InterPro" id="IPR001584">
    <property type="entry name" value="Integrase_cat-core"/>
</dbReference>
<reference evidence="2 3" key="1">
    <citation type="submission" date="2016-02" db="EMBL/GenBank/DDBJ databases">
        <title>Genome analysis of coral dinoflagellate symbionts highlights evolutionary adaptations to a symbiotic lifestyle.</title>
        <authorList>
            <person name="Aranda M."/>
            <person name="Li Y."/>
            <person name="Liew Y.J."/>
            <person name="Baumgarten S."/>
            <person name="Simakov O."/>
            <person name="Wilson M."/>
            <person name="Piel J."/>
            <person name="Ashoor H."/>
            <person name="Bougouffa S."/>
            <person name="Bajic V.B."/>
            <person name="Ryu T."/>
            <person name="Ravasi T."/>
            <person name="Bayer T."/>
            <person name="Micklem G."/>
            <person name="Kim H."/>
            <person name="Bhak J."/>
            <person name="Lajeunesse T.C."/>
            <person name="Voolstra C.R."/>
        </authorList>
    </citation>
    <scope>NUCLEOTIDE SEQUENCE [LARGE SCALE GENOMIC DNA]</scope>
    <source>
        <strain evidence="2 3">CCMP2467</strain>
    </source>
</reference>
<proteinExistence type="predicted"/>
<dbReference type="AlphaFoldDB" id="A0A1Q9CHT8"/>
<dbReference type="GO" id="GO:0003676">
    <property type="term" value="F:nucleic acid binding"/>
    <property type="evidence" value="ECO:0007669"/>
    <property type="project" value="InterPro"/>
</dbReference>
<dbReference type="Gene3D" id="3.30.420.10">
    <property type="entry name" value="Ribonuclease H-like superfamily/Ribonuclease H"/>
    <property type="match status" value="1"/>
</dbReference>
<dbReference type="OrthoDB" id="417310at2759"/>
<name>A0A1Q9CHT8_SYMMI</name>
<dbReference type="InterPro" id="IPR012337">
    <property type="entry name" value="RNaseH-like_sf"/>
</dbReference>
<dbReference type="GO" id="GO:0015074">
    <property type="term" value="P:DNA integration"/>
    <property type="evidence" value="ECO:0007669"/>
    <property type="project" value="InterPro"/>
</dbReference>
<organism evidence="2 3">
    <name type="scientific">Symbiodinium microadriaticum</name>
    <name type="common">Dinoflagellate</name>
    <name type="synonym">Zooxanthella microadriatica</name>
    <dbReference type="NCBI Taxonomy" id="2951"/>
    <lineage>
        <taxon>Eukaryota</taxon>
        <taxon>Sar</taxon>
        <taxon>Alveolata</taxon>
        <taxon>Dinophyceae</taxon>
        <taxon>Suessiales</taxon>
        <taxon>Symbiodiniaceae</taxon>
        <taxon>Symbiodinium</taxon>
    </lineage>
</organism>
<sequence length="1136" mass="129071">MRAEDDEVLVTRAMWCSLVAKAARRFYEETPAFVMFEGTKLMGYMRRAEQLVQPTGLQRSWRAFVDTMSLEEQYGTVVTNLDYEKKEMSTSNSLGRWTEEFKGGTMRAVTKWMWNPETRQRTEWMAKMDAGPFLSALSNKALEQRKVHVRNNRMPYNRKGKTCVESSGTGRRHMKIKTPTAYCMSLNVCGPFRSKGKDPDHADYRFALVVQQEGAVSMDGGDFVPEVDEDEGVGLGPLQGWTEGELLAEGPEQPQGDDCDLPVGMSEEEFKKVFFEVEGIEGYQVMYMAQPSRSRTTRDVLAAVQDAYLRLRAQGFPISRVHADRARELRSDPLRRWLLDRGTYVTYTEGQSPQAKGRAEAAVKYAKTQTKRLLQTGNFAPKLWPMAMRYAMWAQMQRQIHPTKVLIPFGTKVHVKKKVYGVGGKFDLQSRWGQGYYMGPSADVNEGSVVMMEKGNFITTNHMWPGLIDADREAELEEYQAIISTPDRRLRRKSTLNPADYEGVEAMPKSDMNDDSKENLLYDPNHPAEEFARAALKENVIIRDYVETLAGLLPHDAPKPKRFGTQEEDEMMWSSGAYVFSGMVGVSVNARLFPRTTRVCCEYLKSQCPEARFNSIAVFRNIKAKKHQDARNVGMNVAVPLSDFKGTNIVVKRRGKKVMLKEQAGYWWDNYSVRDSAKLKDEEASYLELAMMMKAEVKGNSGAKSKDDMERAYRLRDLLEEEEIMAEQSKRLGANVRSELEDTRDYVVKYLEEVLKQLMQFQDLRDGIFLKAARAPGQEVEHVDYETMLDELEGDLDIIHTVPLEQVKAVLEKWSQAIDKEVQSLFDSGTKVTQGEAKSLERSGGLRIVPSKCIFTLKPPTKPGQKCRRKCRLVICGNYIQKGAAGDQMDLYASGTSTEALRLALTLAAARQWLAAIADVTSAFLMAEWIEDRKLEIVSYQLPNAAGQVGKDQEEAPRFFQEMGREESHTRRVGKHLELAKQPYPVVSHLLQKRSAQMSERKLDRVLVIDVQGASRSNFSMAAVKVETIALLVEVMISESNANYPDRVHMVGPAEDWGFVQWVPRKTPQKLKLWGRDGEIEKETGSERDLEGWMDGWTHGRMGRCADGGMDGRKDGWMDGRTEGWMDAWMHRWLDG</sequence>
<keyword evidence="3" id="KW-1185">Reference proteome</keyword>
<dbReference type="InterPro" id="IPR036397">
    <property type="entry name" value="RNaseH_sf"/>
</dbReference>
<evidence type="ECO:0000313" key="3">
    <source>
        <dbReference type="Proteomes" id="UP000186817"/>
    </source>
</evidence>
<dbReference type="SUPFAM" id="SSF53098">
    <property type="entry name" value="Ribonuclease H-like"/>
    <property type="match status" value="1"/>
</dbReference>
<dbReference type="EMBL" id="LSRX01001193">
    <property type="protein sequence ID" value="OLP82436.1"/>
    <property type="molecule type" value="Genomic_DNA"/>
</dbReference>
<evidence type="ECO:0000313" key="2">
    <source>
        <dbReference type="EMBL" id="OLP82436.1"/>
    </source>
</evidence>